<protein>
    <submittedName>
        <fullName evidence="2">Sec3-PIP2_bind domain-containing protein</fullName>
    </submittedName>
</protein>
<proteinExistence type="predicted"/>
<dbReference type="WBParaSite" id="RSKR_0001062800.1">
    <property type="protein sequence ID" value="RSKR_0001062800.1"/>
    <property type="gene ID" value="RSKR_0001062800"/>
</dbReference>
<accession>A0AC35UGF2</accession>
<organism evidence="1 2">
    <name type="scientific">Rhabditophanes sp. KR3021</name>
    <dbReference type="NCBI Taxonomy" id="114890"/>
    <lineage>
        <taxon>Eukaryota</taxon>
        <taxon>Metazoa</taxon>
        <taxon>Ecdysozoa</taxon>
        <taxon>Nematoda</taxon>
        <taxon>Chromadorea</taxon>
        <taxon>Rhabditida</taxon>
        <taxon>Tylenchina</taxon>
        <taxon>Panagrolaimomorpha</taxon>
        <taxon>Strongyloidoidea</taxon>
        <taxon>Alloionematidae</taxon>
        <taxon>Rhabditophanes</taxon>
    </lineage>
</organism>
<sequence>MSTALRSTLQKDVFAPDGDRLMAVAHVKNEGKKKKKEMFLCLVVSTETSISIKLALIKASDDGFKKKEHFKLQDVTIVDGIHPRRATTDFEMNILDKHFKLSCATYDDKENFIKQMFKMVNLYLPVQKPDFINVSLPVDEPIGPMVLNDLNDSIVKENFGDYQPISAKEESDFRKMLDSYQLTIGDAELFSSHLTERVLELDEANMESIRGSEHTVPDVINAIDSALDREVRMIEEILNDFDGKLAFMNESVELMEEKDSLANQEKKNQRLLLEELTNLINSIDSVCAEDLFILENASLNDPAAVNACTHAAKAIQALIKEQSPLSQMAAYASHLNKLNKVTDVFVDKLLAHLSPLFSNSTGFSESDAYELSLRKQSQRFHALNVFSDLILWLKQTRHGVYQATIQKYVESTKIVYKRDLANFFDTLNRHLLKGASISEKAKASTLSKSTLSSDRSLSSRFTDEENHILQLLDTALFEVSSVVETEQKFCTRFFHVHTDIFSSIETQSLASNDSNSRLMDKQLTDQVRIIVAPLFDAVNSHLEQFAASCCRQNAFAAISLFVSMSKKIGMYQNTASYFSVIYGRLMVLVKRQFDQFMEDEMGRFRDVKLVKRTRIGILDSIDRFYTLAVVAEKAILGAERRNDLDRWYIELTNHLALIINTVAMSQYSKSPPTVVRFENFHHFYSKLSELKIECLDSKRKETKKLYQENIKTYVKEHMGRPLEKIHQFFERIERAMDSGMSAEEVGYQTQFSKNELKKVISAYPGREIKKGLEQLYKKMEKHLIEASPLLQVVWRNMQDEFLKQIKHYQTLIGRCYPSSKIDLEVTIPDVLQYFSEIAQQH</sequence>
<name>A0AC35UGF2_9BILA</name>
<reference evidence="2" key="1">
    <citation type="submission" date="2016-11" db="UniProtKB">
        <authorList>
            <consortium name="WormBaseParasite"/>
        </authorList>
    </citation>
    <scope>IDENTIFICATION</scope>
    <source>
        <strain evidence="2">KR3021</strain>
    </source>
</reference>
<evidence type="ECO:0000313" key="1">
    <source>
        <dbReference type="Proteomes" id="UP000095286"/>
    </source>
</evidence>
<dbReference type="Proteomes" id="UP000095286">
    <property type="component" value="Unplaced"/>
</dbReference>
<evidence type="ECO:0000313" key="2">
    <source>
        <dbReference type="WBParaSite" id="RSKR_0001062800.1"/>
    </source>
</evidence>